<dbReference type="EMBL" id="BMZH01000007">
    <property type="protein sequence ID" value="GHA96065.1"/>
    <property type="molecule type" value="Genomic_DNA"/>
</dbReference>
<protein>
    <submittedName>
        <fullName evidence="2">Uncharacterized protein</fullName>
    </submittedName>
</protein>
<keyword evidence="1" id="KW-1133">Transmembrane helix</keyword>
<keyword evidence="1" id="KW-0812">Transmembrane</keyword>
<organism evidence="2 3">
    <name type="scientific">Algimonas arctica</name>
    <dbReference type="NCBI Taxonomy" id="1479486"/>
    <lineage>
        <taxon>Bacteria</taxon>
        <taxon>Pseudomonadati</taxon>
        <taxon>Pseudomonadota</taxon>
        <taxon>Alphaproteobacteria</taxon>
        <taxon>Maricaulales</taxon>
        <taxon>Robiginitomaculaceae</taxon>
        <taxon>Algimonas</taxon>
    </lineage>
</organism>
<name>A0A8J3CRR2_9PROT</name>
<comment type="caution">
    <text evidence="2">The sequence shown here is derived from an EMBL/GenBank/DDBJ whole genome shotgun (WGS) entry which is preliminary data.</text>
</comment>
<reference evidence="2" key="2">
    <citation type="submission" date="2020-09" db="EMBL/GenBank/DDBJ databases">
        <authorList>
            <person name="Sun Q."/>
            <person name="Kim S."/>
        </authorList>
    </citation>
    <scope>NUCLEOTIDE SEQUENCE</scope>
    <source>
        <strain evidence="2">KCTC 32513</strain>
    </source>
</reference>
<sequence>MPDDLKQIFETSVVPAPRADLSERIIAATQAQAPLMAANDRKPWFQNSGFLSAAAGIAATVVAGFFVISSQPNEAELWAAHADVTGFGELYAWVDADVDIEGP</sequence>
<dbReference type="RefSeq" id="WP_189497767.1">
    <property type="nucleotide sequence ID" value="NZ_BMZH01000007.1"/>
</dbReference>
<reference evidence="2" key="1">
    <citation type="journal article" date="2014" name="Int. J. Syst. Evol. Microbiol.">
        <title>Complete genome sequence of Corynebacterium casei LMG S-19264T (=DSM 44701T), isolated from a smear-ripened cheese.</title>
        <authorList>
            <consortium name="US DOE Joint Genome Institute (JGI-PGF)"/>
            <person name="Walter F."/>
            <person name="Albersmeier A."/>
            <person name="Kalinowski J."/>
            <person name="Ruckert C."/>
        </authorList>
    </citation>
    <scope>NUCLEOTIDE SEQUENCE</scope>
    <source>
        <strain evidence="2">KCTC 32513</strain>
    </source>
</reference>
<keyword evidence="3" id="KW-1185">Reference proteome</keyword>
<accession>A0A8J3CRR2</accession>
<dbReference type="Proteomes" id="UP000634004">
    <property type="component" value="Unassembled WGS sequence"/>
</dbReference>
<evidence type="ECO:0000256" key="1">
    <source>
        <dbReference type="SAM" id="Phobius"/>
    </source>
</evidence>
<evidence type="ECO:0000313" key="2">
    <source>
        <dbReference type="EMBL" id="GHA96065.1"/>
    </source>
</evidence>
<gene>
    <name evidence="2" type="ORF">GCM10009069_18760</name>
</gene>
<evidence type="ECO:0000313" key="3">
    <source>
        <dbReference type="Proteomes" id="UP000634004"/>
    </source>
</evidence>
<feature type="transmembrane region" description="Helical" evidence="1">
    <location>
        <begin position="49"/>
        <end position="68"/>
    </location>
</feature>
<proteinExistence type="predicted"/>
<keyword evidence="1" id="KW-0472">Membrane</keyword>
<dbReference type="AlphaFoldDB" id="A0A8J3CRR2"/>